<gene>
    <name evidence="1" type="ORF">MSG28_002673</name>
</gene>
<feature type="non-terminal residue" evidence="1">
    <location>
        <position position="1"/>
    </location>
</feature>
<accession>A0ACC0JIU1</accession>
<comment type="caution">
    <text evidence="1">The sequence shown here is derived from an EMBL/GenBank/DDBJ whole genome shotgun (WGS) entry which is preliminary data.</text>
</comment>
<reference evidence="1 2" key="1">
    <citation type="journal article" date="2022" name="Genome Biol. Evol.">
        <title>The Spruce Budworm Genome: Reconstructing the Evolutionary History of Antifreeze Proteins.</title>
        <authorList>
            <person name="Beliveau C."/>
            <person name="Gagne P."/>
            <person name="Picq S."/>
            <person name="Vernygora O."/>
            <person name="Keeling C.I."/>
            <person name="Pinkney K."/>
            <person name="Doucet D."/>
            <person name="Wen F."/>
            <person name="Johnston J.S."/>
            <person name="Maaroufi H."/>
            <person name="Boyle B."/>
            <person name="Laroche J."/>
            <person name="Dewar K."/>
            <person name="Juretic N."/>
            <person name="Blackburn G."/>
            <person name="Nisole A."/>
            <person name="Brunet B."/>
            <person name="Brandao M."/>
            <person name="Lumley L."/>
            <person name="Duan J."/>
            <person name="Quan G."/>
            <person name="Lucarotti C.J."/>
            <person name="Roe A.D."/>
            <person name="Sperling F.A.H."/>
            <person name="Levesque R.C."/>
            <person name="Cusson M."/>
        </authorList>
    </citation>
    <scope>NUCLEOTIDE SEQUENCE [LARGE SCALE GENOMIC DNA]</scope>
    <source>
        <strain evidence="1">Glfc:IPQL:Cfum</strain>
    </source>
</reference>
<evidence type="ECO:0000313" key="2">
    <source>
        <dbReference type="Proteomes" id="UP001064048"/>
    </source>
</evidence>
<keyword evidence="2" id="KW-1185">Reference proteome</keyword>
<evidence type="ECO:0000313" key="1">
    <source>
        <dbReference type="EMBL" id="KAI8424038.1"/>
    </source>
</evidence>
<sequence length="731" mass="79416">QGPAMMPVEWSPTAFGPTGSTNNTNPGKWSNMASEEQGVSHPASDYANFSGLFVTFYDEINNRLRTTCHTKIILTNSWERPDFNLPWWQQLLWSVPFVAMIVVATCGNVVVIWIVLNNKRMRTRLPETSLASVALSYAPRFLHNLHHLVNDLTSVEQKLGSIRLKSSSLGRSASGLASSGARSWSNKDLLSLGQSDTSNRQQDAHELLVCILDNIRETCRALADRARLHVPENGDSNGIARQPSLDDSKPTLGNLRKSWKKRKETKASEKRHSPTEERAPSPADPEREERARPGWDFVADDFEGPVSRDVAMLEKMMETGMNVARMNFSHGSHEYHAETIANCRAAEKNYSAKLGFPFSLAIALDTKGPEIRTGLLEGGGSAEVELKKGETIKLSTDPSLGEKGTATAVFVDYKNITNVVKPGNRIFIDDGLISVICKTVEADGMLGSRKGVNLPGLPVDLPAVSEKDKSDLLFGVEQGVDMIFASFIRNGAALAEIRAILGEKGKNIKIISKIENHQGMVNLDEIIAASDGIMVARGDLGIEIPPEKVFLAQKTMISRCNRVGKPVICATQMLESMVKKPRPTRAETSDVANAILDGADCVMLSGETAKGDYPLECVLTMANICKEAEAAIWHKQLFTELVSEVKAPIDPAHSVAIAAVEASTKCLASAIVVITTSGRSAHLLSKYRPRCPVIARRRVATGCKTWTTACNAASGSGALAASSRPGTSSWW</sequence>
<dbReference type="EMBL" id="CM046104">
    <property type="protein sequence ID" value="KAI8424038.1"/>
    <property type="molecule type" value="Genomic_DNA"/>
</dbReference>
<name>A0ACC0JIU1_CHOFU</name>
<proteinExistence type="predicted"/>
<organism evidence="1 2">
    <name type="scientific">Choristoneura fumiferana</name>
    <name type="common">Spruce budworm moth</name>
    <name type="synonym">Archips fumiferana</name>
    <dbReference type="NCBI Taxonomy" id="7141"/>
    <lineage>
        <taxon>Eukaryota</taxon>
        <taxon>Metazoa</taxon>
        <taxon>Ecdysozoa</taxon>
        <taxon>Arthropoda</taxon>
        <taxon>Hexapoda</taxon>
        <taxon>Insecta</taxon>
        <taxon>Pterygota</taxon>
        <taxon>Neoptera</taxon>
        <taxon>Endopterygota</taxon>
        <taxon>Lepidoptera</taxon>
        <taxon>Glossata</taxon>
        <taxon>Ditrysia</taxon>
        <taxon>Tortricoidea</taxon>
        <taxon>Tortricidae</taxon>
        <taxon>Tortricinae</taxon>
        <taxon>Choristoneura</taxon>
    </lineage>
</organism>
<protein>
    <submittedName>
        <fullName evidence="1">Uncharacterized protein</fullName>
    </submittedName>
</protein>
<dbReference type="Proteomes" id="UP001064048">
    <property type="component" value="Chromosome 4"/>
</dbReference>